<sequence>MRYSGTTKKSFETSVIDHNALSA</sequence>
<accession>A0A0E9SCC1</accession>
<reference evidence="1" key="2">
    <citation type="journal article" date="2015" name="Fish Shellfish Immunol.">
        <title>Early steps in the European eel (Anguilla anguilla)-Vibrio vulnificus interaction in the gills: Role of the RtxA13 toxin.</title>
        <authorList>
            <person name="Callol A."/>
            <person name="Pajuelo D."/>
            <person name="Ebbesson L."/>
            <person name="Teles M."/>
            <person name="MacKenzie S."/>
            <person name="Amaro C."/>
        </authorList>
    </citation>
    <scope>NUCLEOTIDE SEQUENCE</scope>
</reference>
<organism evidence="1">
    <name type="scientific">Anguilla anguilla</name>
    <name type="common">European freshwater eel</name>
    <name type="synonym">Muraena anguilla</name>
    <dbReference type="NCBI Taxonomy" id="7936"/>
    <lineage>
        <taxon>Eukaryota</taxon>
        <taxon>Metazoa</taxon>
        <taxon>Chordata</taxon>
        <taxon>Craniata</taxon>
        <taxon>Vertebrata</taxon>
        <taxon>Euteleostomi</taxon>
        <taxon>Actinopterygii</taxon>
        <taxon>Neopterygii</taxon>
        <taxon>Teleostei</taxon>
        <taxon>Anguilliformes</taxon>
        <taxon>Anguillidae</taxon>
        <taxon>Anguilla</taxon>
    </lineage>
</organism>
<name>A0A0E9SCC1_ANGAN</name>
<evidence type="ECO:0000313" key="1">
    <source>
        <dbReference type="EMBL" id="JAH38906.1"/>
    </source>
</evidence>
<proteinExistence type="predicted"/>
<protein>
    <submittedName>
        <fullName evidence="1">Uncharacterized protein</fullName>
    </submittedName>
</protein>
<dbReference type="EMBL" id="GBXM01069671">
    <property type="protein sequence ID" value="JAH38906.1"/>
    <property type="molecule type" value="Transcribed_RNA"/>
</dbReference>
<reference evidence="1" key="1">
    <citation type="submission" date="2014-11" db="EMBL/GenBank/DDBJ databases">
        <authorList>
            <person name="Amaro Gonzalez C."/>
        </authorList>
    </citation>
    <scope>NUCLEOTIDE SEQUENCE</scope>
</reference>
<dbReference type="AlphaFoldDB" id="A0A0E9SCC1"/>